<feature type="non-terminal residue" evidence="9">
    <location>
        <position position="1"/>
    </location>
</feature>
<dbReference type="Gene3D" id="4.10.240.10">
    <property type="entry name" value="Zn(2)-C6 fungal-type DNA-binding domain"/>
    <property type="match status" value="1"/>
</dbReference>
<dbReference type="Proteomes" id="UP000027730">
    <property type="component" value="Unassembled WGS sequence"/>
</dbReference>
<dbReference type="GO" id="GO:0008270">
    <property type="term" value="F:zinc ion binding"/>
    <property type="evidence" value="ECO:0007669"/>
    <property type="project" value="InterPro"/>
</dbReference>
<keyword evidence="5" id="KW-0804">Transcription</keyword>
<comment type="subcellular location">
    <subcellularLocation>
        <location evidence="1">Nucleus</location>
    </subcellularLocation>
</comment>
<organism evidence="9 10">
    <name type="scientific">Aureobasidium namibiae CBS 147.97</name>
    <dbReference type="NCBI Taxonomy" id="1043004"/>
    <lineage>
        <taxon>Eukaryota</taxon>
        <taxon>Fungi</taxon>
        <taxon>Dikarya</taxon>
        <taxon>Ascomycota</taxon>
        <taxon>Pezizomycotina</taxon>
        <taxon>Dothideomycetes</taxon>
        <taxon>Dothideomycetidae</taxon>
        <taxon>Dothideales</taxon>
        <taxon>Saccotheciaceae</taxon>
        <taxon>Aureobasidium</taxon>
    </lineage>
</organism>
<dbReference type="InterPro" id="IPR036864">
    <property type="entry name" value="Zn2-C6_fun-type_DNA-bd_sf"/>
</dbReference>
<keyword evidence="10" id="KW-1185">Reference proteome</keyword>
<dbReference type="PANTHER" id="PTHR47540:SF3">
    <property type="entry name" value="ZN(II)2CYS6 TRANSCRIPTION FACTOR (EUROFUNG)"/>
    <property type="match status" value="1"/>
</dbReference>
<evidence type="ECO:0000256" key="7">
    <source>
        <dbReference type="SAM" id="Phobius"/>
    </source>
</evidence>
<reference evidence="9 10" key="1">
    <citation type="journal article" date="2014" name="BMC Genomics">
        <title>Genome sequencing of four Aureobasidium pullulans varieties: biotechnological potential, stress tolerance, and description of new species.</title>
        <authorList>
            <person name="Gostin Ar C."/>
            <person name="Ohm R.A."/>
            <person name="Kogej T."/>
            <person name="Sonjak S."/>
            <person name="Turk M."/>
            <person name="Zajc J."/>
            <person name="Zalar P."/>
            <person name="Grube M."/>
            <person name="Sun H."/>
            <person name="Han J."/>
            <person name="Sharma A."/>
            <person name="Chiniquy J."/>
            <person name="Ngan C.Y."/>
            <person name="Lipzen A."/>
            <person name="Barry K."/>
            <person name="Grigoriev I.V."/>
            <person name="Gunde-Cimerman N."/>
        </authorList>
    </citation>
    <scope>NUCLEOTIDE SEQUENCE [LARGE SCALE GENOMIC DNA]</scope>
    <source>
        <strain evidence="9 10">CBS 147.97</strain>
    </source>
</reference>
<gene>
    <name evidence="9" type="ORF">M436DRAFT_12701</name>
</gene>
<dbReference type="EMBL" id="KL584720">
    <property type="protein sequence ID" value="KEQ69647.1"/>
    <property type="molecule type" value="Genomic_DNA"/>
</dbReference>
<evidence type="ECO:0000256" key="4">
    <source>
        <dbReference type="ARBA" id="ARBA00023125"/>
    </source>
</evidence>
<proteinExistence type="predicted"/>
<dbReference type="CDD" id="cd00067">
    <property type="entry name" value="GAL4"/>
    <property type="match status" value="1"/>
</dbReference>
<dbReference type="Pfam" id="PF04082">
    <property type="entry name" value="Fungal_trans"/>
    <property type="match status" value="1"/>
</dbReference>
<evidence type="ECO:0000313" key="10">
    <source>
        <dbReference type="Proteomes" id="UP000027730"/>
    </source>
</evidence>
<evidence type="ECO:0000256" key="1">
    <source>
        <dbReference type="ARBA" id="ARBA00004123"/>
    </source>
</evidence>
<name>A0A074WIN4_9PEZI</name>
<sequence>KRQKVTRACDGCKSKKKRCTGEQPCMPCLKLSSKCTYEAQYNRGTTPQETRETPPLRIGIDRDVAQTPCLPAYGLFSDTIDGVARPGSARQTPEIDEAIDGQYLGPSSAQSFLGKALRRLDRESVQTPAARQGKHIETETSTLSFGDAKVKQPDIAQFSWPEYRTATRLLERFFEFASPTYRYFHEPSVSEWLERIYNKSDVPVVAQACILFMFASASVFAVDRSGDTVDANSQGWESSEIYYQKAEALLAEETGPPRLESVQARFAAVQYLLSSSRPTRALYAFGTTVQIMQAVGLHRKRSERAGRQGLDMIAVEVQRRLFWCVFTLDKYLSIVMGRIPLLRVDDTNQALPIVVNDEDLAPEGIEQHASGPGRDSLLLATRAHVEIGLILARASQEQNRLPAITGRTHVEAAVRGTEEIRDWKSKLPPMMSGVIHPESLIPCFRRQHSILTLARLHAVIFVTRPLLLRNLSNELPELERRQYREQLRSCVQAAREAIENINGSARYQVLYPAFWFSQYVAFSAISIIHIYIIQMSRYRVPTNLFGPSFEEASLMQLKTLYELALVGQSRLAEAGVNSAPVWRYRPILETLSAQTSRCI</sequence>
<keyword evidence="7" id="KW-0472">Membrane</keyword>
<evidence type="ECO:0000313" key="9">
    <source>
        <dbReference type="EMBL" id="KEQ69647.1"/>
    </source>
</evidence>
<dbReference type="GO" id="GO:0005634">
    <property type="term" value="C:nucleus"/>
    <property type="evidence" value="ECO:0007669"/>
    <property type="project" value="UniProtKB-SubCell"/>
</dbReference>
<protein>
    <recommendedName>
        <fullName evidence="8">Zn(2)-C6 fungal-type domain-containing protein</fullName>
    </recommendedName>
</protein>
<dbReference type="SUPFAM" id="SSF57701">
    <property type="entry name" value="Zn2/Cys6 DNA-binding domain"/>
    <property type="match status" value="1"/>
</dbReference>
<dbReference type="GO" id="GO:0006351">
    <property type="term" value="P:DNA-templated transcription"/>
    <property type="evidence" value="ECO:0007669"/>
    <property type="project" value="InterPro"/>
</dbReference>
<dbReference type="GO" id="GO:0043565">
    <property type="term" value="F:sequence-specific DNA binding"/>
    <property type="evidence" value="ECO:0007669"/>
    <property type="project" value="TreeGrafter"/>
</dbReference>
<evidence type="ECO:0000256" key="5">
    <source>
        <dbReference type="ARBA" id="ARBA00023163"/>
    </source>
</evidence>
<dbReference type="PROSITE" id="PS50048">
    <property type="entry name" value="ZN2_CY6_FUNGAL_2"/>
    <property type="match status" value="1"/>
</dbReference>
<keyword evidence="3" id="KW-0805">Transcription regulation</keyword>
<dbReference type="OrthoDB" id="3358017at2759"/>
<dbReference type="STRING" id="1043004.A0A074WIN4"/>
<dbReference type="GeneID" id="25407736"/>
<dbReference type="CDD" id="cd12148">
    <property type="entry name" value="fungal_TF_MHR"/>
    <property type="match status" value="1"/>
</dbReference>
<dbReference type="HOGENOM" id="CLU_009239_1_0_1"/>
<evidence type="ECO:0000256" key="3">
    <source>
        <dbReference type="ARBA" id="ARBA00023015"/>
    </source>
</evidence>
<evidence type="ECO:0000256" key="6">
    <source>
        <dbReference type="ARBA" id="ARBA00023242"/>
    </source>
</evidence>
<dbReference type="InterPro" id="IPR001138">
    <property type="entry name" value="Zn2Cys6_DnaBD"/>
</dbReference>
<evidence type="ECO:0000259" key="8">
    <source>
        <dbReference type="PROSITE" id="PS50048"/>
    </source>
</evidence>
<keyword evidence="6" id="KW-0539">Nucleus</keyword>
<keyword evidence="7" id="KW-1133">Transmembrane helix</keyword>
<dbReference type="PANTHER" id="PTHR47540">
    <property type="entry name" value="THIAMINE REPRESSIBLE GENES REGULATORY PROTEIN THI5"/>
    <property type="match status" value="1"/>
</dbReference>
<dbReference type="Pfam" id="PF00172">
    <property type="entry name" value="Zn_clus"/>
    <property type="match status" value="1"/>
</dbReference>
<dbReference type="SMART" id="SM00066">
    <property type="entry name" value="GAL4"/>
    <property type="match status" value="1"/>
</dbReference>
<dbReference type="GO" id="GO:0045944">
    <property type="term" value="P:positive regulation of transcription by RNA polymerase II"/>
    <property type="evidence" value="ECO:0007669"/>
    <property type="project" value="TreeGrafter"/>
</dbReference>
<evidence type="ECO:0000256" key="2">
    <source>
        <dbReference type="ARBA" id="ARBA00022723"/>
    </source>
</evidence>
<feature type="non-terminal residue" evidence="9">
    <location>
        <position position="599"/>
    </location>
</feature>
<dbReference type="InterPro" id="IPR051711">
    <property type="entry name" value="Stress_Response_Reg"/>
</dbReference>
<feature type="transmembrane region" description="Helical" evidence="7">
    <location>
        <begin position="509"/>
        <end position="533"/>
    </location>
</feature>
<dbReference type="GO" id="GO:0000981">
    <property type="term" value="F:DNA-binding transcription factor activity, RNA polymerase II-specific"/>
    <property type="evidence" value="ECO:0007669"/>
    <property type="project" value="InterPro"/>
</dbReference>
<dbReference type="SMART" id="SM00906">
    <property type="entry name" value="Fungal_trans"/>
    <property type="match status" value="1"/>
</dbReference>
<accession>A0A074WIN4</accession>
<feature type="domain" description="Zn(2)-C6 fungal-type" evidence="8">
    <location>
        <begin position="8"/>
        <end position="37"/>
    </location>
</feature>
<keyword evidence="4" id="KW-0238">DNA-binding</keyword>
<dbReference type="InterPro" id="IPR007219">
    <property type="entry name" value="XnlR_reg_dom"/>
</dbReference>
<dbReference type="AlphaFoldDB" id="A0A074WIN4"/>
<keyword evidence="7" id="KW-0812">Transmembrane</keyword>
<dbReference type="RefSeq" id="XP_013423809.1">
    <property type="nucleotide sequence ID" value="XM_013568355.1"/>
</dbReference>
<keyword evidence="2" id="KW-0479">Metal-binding</keyword>
<dbReference type="PROSITE" id="PS00463">
    <property type="entry name" value="ZN2_CY6_FUNGAL_1"/>
    <property type="match status" value="1"/>
</dbReference>